<evidence type="ECO:0000256" key="1">
    <source>
        <dbReference type="SAM" id="MobiDB-lite"/>
    </source>
</evidence>
<evidence type="ECO:0000313" key="2">
    <source>
        <dbReference type="EMBL" id="KAK7445172.1"/>
    </source>
</evidence>
<dbReference type="Proteomes" id="UP001498398">
    <property type="component" value="Unassembled WGS sequence"/>
</dbReference>
<accession>A0ABR1J1K8</accession>
<sequence length="156" mass="16925">MSRISQNSLYKDLPAPPVQNRASSSTISESRRSHAASPSSKSSRPVSQNDSSSTTRSSVGFPSNQTDEQQRPVISDAAKRRIGSDSDAQSVFTKSFRSNRTATSSSSARSTAVVKAVRKTREAQSVIDEEDEGLDEATREARVVTRLVGKKWGYEG</sequence>
<reference evidence="2 4" key="1">
    <citation type="submission" date="2024-01" db="EMBL/GenBank/DDBJ databases">
        <title>A draft genome for the cacao thread blight pathogen Marasmiellus scandens.</title>
        <authorList>
            <person name="Baruah I.K."/>
            <person name="Leung J."/>
            <person name="Bukari Y."/>
            <person name="Amoako-Attah I."/>
            <person name="Meinhardt L.W."/>
            <person name="Bailey B.A."/>
            <person name="Cohen S.P."/>
        </authorList>
    </citation>
    <scope>NUCLEOTIDE SEQUENCE [LARGE SCALE GENOMIC DNA]</scope>
    <source>
        <strain evidence="2 4">GH-19</strain>
    </source>
</reference>
<dbReference type="EMBL" id="JBANRG010000048">
    <property type="protein sequence ID" value="KAK7445172.1"/>
    <property type="molecule type" value="Genomic_DNA"/>
</dbReference>
<feature type="compositionally biased region" description="Low complexity" evidence="1">
    <location>
        <begin position="35"/>
        <end position="63"/>
    </location>
</feature>
<gene>
    <name evidence="3" type="ORF">VKT23_009603</name>
    <name evidence="2" type="ORF">VKT23_015040</name>
</gene>
<dbReference type="EMBL" id="JBANRG010000016">
    <property type="protein sequence ID" value="KAK7459623.1"/>
    <property type="molecule type" value="Genomic_DNA"/>
</dbReference>
<feature type="compositionally biased region" description="Low complexity" evidence="1">
    <location>
        <begin position="95"/>
        <end position="110"/>
    </location>
</feature>
<evidence type="ECO:0000313" key="3">
    <source>
        <dbReference type="EMBL" id="KAK7459623.1"/>
    </source>
</evidence>
<comment type="caution">
    <text evidence="2">The sequence shown here is derived from an EMBL/GenBank/DDBJ whole genome shotgun (WGS) entry which is preliminary data.</text>
</comment>
<name>A0ABR1J1K8_9AGAR</name>
<organism evidence="2 4">
    <name type="scientific">Marasmiellus scandens</name>
    <dbReference type="NCBI Taxonomy" id="2682957"/>
    <lineage>
        <taxon>Eukaryota</taxon>
        <taxon>Fungi</taxon>
        <taxon>Dikarya</taxon>
        <taxon>Basidiomycota</taxon>
        <taxon>Agaricomycotina</taxon>
        <taxon>Agaricomycetes</taxon>
        <taxon>Agaricomycetidae</taxon>
        <taxon>Agaricales</taxon>
        <taxon>Marasmiineae</taxon>
        <taxon>Omphalotaceae</taxon>
        <taxon>Marasmiellus</taxon>
    </lineage>
</organism>
<protein>
    <submittedName>
        <fullName evidence="2">Uncharacterized protein</fullName>
    </submittedName>
</protein>
<proteinExistence type="predicted"/>
<keyword evidence="4" id="KW-1185">Reference proteome</keyword>
<feature type="region of interest" description="Disordered" evidence="1">
    <location>
        <begin position="1"/>
        <end position="110"/>
    </location>
</feature>
<evidence type="ECO:0000313" key="4">
    <source>
        <dbReference type="Proteomes" id="UP001498398"/>
    </source>
</evidence>